<dbReference type="PANTHER" id="PTHR30154">
    <property type="entry name" value="LEUCINE-RESPONSIVE REGULATORY PROTEIN"/>
    <property type="match status" value="1"/>
</dbReference>
<reference evidence="2" key="1">
    <citation type="submission" date="2021-02" db="EMBL/GenBank/DDBJ databases">
        <title>Infant gut strain persistence is associated with maternal origin, phylogeny, and functional potential including surface adhesion and iron acquisition.</title>
        <authorList>
            <person name="Lou Y.C."/>
        </authorList>
    </citation>
    <scope>NUCLEOTIDE SEQUENCE</scope>
    <source>
        <strain evidence="2">L3_108_000G1_dasL3_108_000G1_metabat.metabat.11</strain>
    </source>
</reference>
<dbReference type="SMART" id="SM00344">
    <property type="entry name" value="HTH_ASNC"/>
    <property type="match status" value="1"/>
</dbReference>
<dbReference type="RefSeq" id="WP_297669416.1">
    <property type="nucleotide sequence ID" value="NZ_JAGZCC010000015.1"/>
</dbReference>
<dbReference type="GO" id="GO:0043565">
    <property type="term" value="F:sequence-specific DNA binding"/>
    <property type="evidence" value="ECO:0007669"/>
    <property type="project" value="TreeGrafter"/>
</dbReference>
<evidence type="ECO:0000259" key="1">
    <source>
        <dbReference type="Pfam" id="PF01037"/>
    </source>
</evidence>
<dbReference type="Pfam" id="PF01037">
    <property type="entry name" value="AsnC_trans_reg"/>
    <property type="match status" value="1"/>
</dbReference>
<dbReference type="Gene3D" id="1.10.10.10">
    <property type="entry name" value="Winged helix-like DNA-binding domain superfamily/Winged helix DNA-binding domain"/>
    <property type="match status" value="1"/>
</dbReference>
<dbReference type="SUPFAM" id="SSF46785">
    <property type="entry name" value="Winged helix' DNA-binding domain"/>
    <property type="match status" value="1"/>
</dbReference>
<evidence type="ECO:0000313" key="2">
    <source>
        <dbReference type="EMBL" id="MBS5587945.1"/>
    </source>
</evidence>
<dbReference type="EMBL" id="JAGZCC010000015">
    <property type="protein sequence ID" value="MBS5587945.1"/>
    <property type="molecule type" value="Genomic_DNA"/>
</dbReference>
<dbReference type="InterPro" id="IPR011008">
    <property type="entry name" value="Dimeric_a/b-barrel"/>
</dbReference>
<sequence>MDENLLLSLLHNNARMEVTDLAMALNESEDNVAKTIDQLEKDKVICGYHTIINWDRTNKHSVMALIQINVAPEREHGYERIAKKIYAFPEVDTMYLLSGSFEFVAIVKGHTMQETARFVASKLAPLDGVTGTATMFVLKQYKNNGVIFDDDDKESVERLLVTP</sequence>
<name>A0A943EP42_9FIRM</name>
<dbReference type="PANTHER" id="PTHR30154:SF34">
    <property type="entry name" value="TRANSCRIPTIONAL REGULATOR AZLB"/>
    <property type="match status" value="1"/>
</dbReference>
<feature type="domain" description="Transcription regulator AsnC/Lrp ligand binding" evidence="1">
    <location>
        <begin position="67"/>
        <end position="140"/>
    </location>
</feature>
<accession>A0A943EP42</accession>
<dbReference type="SUPFAM" id="SSF54909">
    <property type="entry name" value="Dimeric alpha+beta barrel"/>
    <property type="match status" value="1"/>
</dbReference>
<dbReference type="InterPro" id="IPR019887">
    <property type="entry name" value="Tscrpt_reg_AsnC/Lrp_C"/>
</dbReference>
<dbReference type="Gene3D" id="3.30.70.920">
    <property type="match status" value="1"/>
</dbReference>
<dbReference type="Proteomes" id="UP000751224">
    <property type="component" value="Unassembled WGS sequence"/>
</dbReference>
<comment type="caution">
    <text evidence="2">The sequence shown here is derived from an EMBL/GenBank/DDBJ whole genome shotgun (WGS) entry which is preliminary data.</text>
</comment>
<protein>
    <submittedName>
        <fullName evidence="2">Lrp/AsnC family transcriptional regulator</fullName>
    </submittedName>
</protein>
<dbReference type="InterPro" id="IPR036390">
    <property type="entry name" value="WH_DNA-bd_sf"/>
</dbReference>
<dbReference type="GO" id="GO:0043200">
    <property type="term" value="P:response to amino acid"/>
    <property type="evidence" value="ECO:0007669"/>
    <property type="project" value="TreeGrafter"/>
</dbReference>
<dbReference type="GO" id="GO:0005829">
    <property type="term" value="C:cytosol"/>
    <property type="evidence" value="ECO:0007669"/>
    <property type="project" value="TreeGrafter"/>
</dbReference>
<organism evidence="2 3">
    <name type="scientific">Thomasclavelia spiroformis</name>
    <dbReference type="NCBI Taxonomy" id="29348"/>
    <lineage>
        <taxon>Bacteria</taxon>
        <taxon>Bacillati</taxon>
        <taxon>Bacillota</taxon>
        <taxon>Erysipelotrichia</taxon>
        <taxon>Erysipelotrichales</taxon>
        <taxon>Coprobacillaceae</taxon>
        <taxon>Thomasclavelia</taxon>
    </lineage>
</organism>
<dbReference type="InterPro" id="IPR019888">
    <property type="entry name" value="Tscrpt_reg_AsnC-like"/>
</dbReference>
<dbReference type="InterPro" id="IPR036388">
    <property type="entry name" value="WH-like_DNA-bd_sf"/>
</dbReference>
<proteinExistence type="predicted"/>
<gene>
    <name evidence="2" type="ORF">KHX14_03885</name>
</gene>
<dbReference type="AlphaFoldDB" id="A0A943EP42"/>
<evidence type="ECO:0000313" key="3">
    <source>
        <dbReference type="Proteomes" id="UP000751224"/>
    </source>
</evidence>